<reference evidence="6 7" key="1">
    <citation type="submission" date="2019-02" db="EMBL/GenBank/DDBJ databases">
        <title>Deep-cultivation of Planctomycetes and their phenomic and genomic characterization uncovers novel biology.</title>
        <authorList>
            <person name="Wiegand S."/>
            <person name="Jogler M."/>
            <person name="Boedeker C."/>
            <person name="Pinto D."/>
            <person name="Vollmers J."/>
            <person name="Rivas-Marin E."/>
            <person name="Kohn T."/>
            <person name="Peeters S.H."/>
            <person name="Heuer A."/>
            <person name="Rast P."/>
            <person name="Oberbeckmann S."/>
            <person name="Bunk B."/>
            <person name="Jeske O."/>
            <person name="Meyerdierks A."/>
            <person name="Storesund J.E."/>
            <person name="Kallscheuer N."/>
            <person name="Luecker S."/>
            <person name="Lage O.M."/>
            <person name="Pohl T."/>
            <person name="Merkel B.J."/>
            <person name="Hornburger P."/>
            <person name="Mueller R.-W."/>
            <person name="Bruemmer F."/>
            <person name="Labrenz M."/>
            <person name="Spormann A.M."/>
            <person name="Op den Camp H."/>
            <person name="Overmann J."/>
            <person name="Amann R."/>
            <person name="Jetten M.S.M."/>
            <person name="Mascher T."/>
            <person name="Medema M.H."/>
            <person name="Devos D.P."/>
            <person name="Kaster A.-K."/>
            <person name="Ovreas L."/>
            <person name="Rohde M."/>
            <person name="Galperin M.Y."/>
            <person name="Jogler C."/>
        </authorList>
    </citation>
    <scope>NUCLEOTIDE SEQUENCE [LARGE SCALE GENOMIC DNA]</scope>
    <source>
        <strain evidence="6 7">ElP</strain>
    </source>
</reference>
<keyword evidence="1" id="KW-0805">Transcription regulation</keyword>
<evidence type="ECO:0000256" key="3">
    <source>
        <dbReference type="ARBA" id="ARBA00023125"/>
    </source>
</evidence>
<evidence type="ECO:0000313" key="7">
    <source>
        <dbReference type="Proteomes" id="UP000317835"/>
    </source>
</evidence>
<evidence type="ECO:0000256" key="1">
    <source>
        <dbReference type="ARBA" id="ARBA00023015"/>
    </source>
</evidence>
<keyword evidence="4" id="KW-0804">Transcription</keyword>
<evidence type="ECO:0000256" key="2">
    <source>
        <dbReference type="ARBA" id="ARBA00023082"/>
    </source>
</evidence>
<proteinExistence type="predicted"/>
<name>A0A518GVR7_9BACT</name>
<dbReference type="InterPro" id="IPR013325">
    <property type="entry name" value="RNA_pol_sigma_r2"/>
</dbReference>
<dbReference type="Gene3D" id="1.10.1740.10">
    <property type="match status" value="1"/>
</dbReference>
<protein>
    <submittedName>
        <fullName evidence="6">RNA polymerase sigma factor</fullName>
    </submittedName>
</protein>
<dbReference type="KEGG" id="tpla:ElP_05340"/>
<gene>
    <name evidence="6" type="ORF">ElP_05340</name>
</gene>
<dbReference type="Pfam" id="PF04542">
    <property type="entry name" value="Sigma70_r2"/>
    <property type="match status" value="1"/>
</dbReference>
<organism evidence="6 7">
    <name type="scientific">Tautonia plasticadhaerens</name>
    <dbReference type="NCBI Taxonomy" id="2527974"/>
    <lineage>
        <taxon>Bacteria</taxon>
        <taxon>Pseudomonadati</taxon>
        <taxon>Planctomycetota</taxon>
        <taxon>Planctomycetia</taxon>
        <taxon>Isosphaerales</taxon>
        <taxon>Isosphaeraceae</taxon>
        <taxon>Tautonia</taxon>
    </lineage>
</organism>
<dbReference type="InterPro" id="IPR039425">
    <property type="entry name" value="RNA_pol_sigma-70-like"/>
</dbReference>
<dbReference type="InterPro" id="IPR007627">
    <property type="entry name" value="RNA_pol_sigma70_r2"/>
</dbReference>
<dbReference type="PANTHER" id="PTHR43133">
    <property type="entry name" value="RNA POLYMERASE ECF-TYPE SIGMA FACTO"/>
    <property type="match status" value="1"/>
</dbReference>
<evidence type="ECO:0000259" key="5">
    <source>
        <dbReference type="Pfam" id="PF04542"/>
    </source>
</evidence>
<dbReference type="EMBL" id="CP036426">
    <property type="protein sequence ID" value="QDV32697.1"/>
    <property type="molecule type" value="Genomic_DNA"/>
</dbReference>
<dbReference type="PANTHER" id="PTHR43133:SF8">
    <property type="entry name" value="RNA POLYMERASE SIGMA FACTOR HI_1459-RELATED"/>
    <property type="match status" value="1"/>
</dbReference>
<evidence type="ECO:0000313" key="6">
    <source>
        <dbReference type="EMBL" id="QDV32697.1"/>
    </source>
</evidence>
<dbReference type="AlphaFoldDB" id="A0A518GVR7"/>
<evidence type="ECO:0000256" key="4">
    <source>
        <dbReference type="ARBA" id="ARBA00023163"/>
    </source>
</evidence>
<sequence length="250" mass="29026">MKGSEDDPPVTPDHATTDRLTELQTDWRLVRSAHEPGPEGQAAMRDLIGRYHDAVERYLRLKLRDRNLADEVLQEFWIKLLNHKLAGADNSKGRFRDYLRTVLHRLIIDHFRGRKLQPLPPGDLSDPNVPDLEYDRVWREVVINRVISRLETYEASTPKNRYARVLNLRMSSPEASIDELTEELARRTGEHLTPEAFRKTLQRARAKFLELLIQELREGMANPTPDEIEEEINELGLGALYRRYSDDAPV</sequence>
<dbReference type="SUPFAM" id="SSF88946">
    <property type="entry name" value="Sigma2 domain of RNA polymerase sigma factors"/>
    <property type="match status" value="1"/>
</dbReference>
<dbReference type="OrthoDB" id="254728at2"/>
<dbReference type="GO" id="GO:0006352">
    <property type="term" value="P:DNA-templated transcription initiation"/>
    <property type="evidence" value="ECO:0007669"/>
    <property type="project" value="InterPro"/>
</dbReference>
<accession>A0A518GVR7</accession>
<keyword evidence="3" id="KW-0238">DNA-binding</keyword>
<feature type="domain" description="RNA polymerase sigma-70 region 2" evidence="5">
    <location>
        <begin position="47"/>
        <end position="115"/>
    </location>
</feature>
<dbReference type="GO" id="GO:0003677">
    <property type="term" value="F:DNA binding"/>
    <property type="evidence" value="ECO:0007669"/>
    <property type="project" value="UniProtKB-KW"/>
</dbReference>
<keyword evidence="2" id="KW-0731">Sigma factor</keyword>
<dbReference type="GO" id="GO:0016987">
    <property type="term" value="F:sigma factor activity"/>
    <property type="evidence" value="ECO:0007669"/>
    <property type="project" value="UniProtKB-KW"/>
</dbReference>
<keyword evidence="7" id="KW-1185">Reference proteome</keyword>
<dbReference type="Proteomes" id="UP000317835">
    <property type="component" value="Chromosome"/>
</dbReference>